<dbReference type="Proteomes" id="UP001241605">
    <property type="component" value="Chromosome"/>
</dbReference>
<feature type="chain" id="PRO_5045190515" description="NADH dehydrogenase" evidence="1">
    <location>
        <begin position="16"/>
        <end position="100"/>
    </location>
</feature>
<evidence type="ECO:0008006" key="4">
    <source>
        <dbReference type="Google" id="ProtNLM"/>
    </source>
</evidence>
<keyword evidence="1" id="KW-0732">Signal</keyword>
<sequence>MKKMFAAFAALSLIAACVPPEGVTPEDLAAFDQAVASIGCELNTETDYLPVELQTGMTREKLIQVAQYKVTLEEAVSLPSGGVRSIVGACAPKAETPAQA</sequence>
<proteinExistence type="predicted"/>
<name>A0ABY8QEX4_9RHOB</name>
<organism evidence="2 3">
    <name type="scientific">Tropicibacter oceani</name>
    <dbReference type="NCBI Taxonomy" id="3058420"/>
    <lineage>
        <taxon>Bacteria</taxon>
        <taxon>Pseudomonadati</taxon>
        <taxon>Pseudomonadota</taxon>
        <taxon>Alphaproteobacteria</taxon>
        <taxon>Rhodobacterales</taxon>
        <taxon>Roseobacteraceae</taxon>
        <taxon>Tropicibacter</taxon>
    </lineage>
</organism>
<dbReference type="EMBL" id="CP124616">
    <property type="protein sequence ID" value="WGW02558.1"/>
    <property type="molecule type" value="Genomic_DNA"/>
</dbReference>
<evidence type="ECO:0000313" key="3">
    <source>
        <dbReference type="Proteomes" id="UP001241605"/>
    </source>
</evidence>
<accession>A0ABY8QEX4</accession>
<protein>
    <recommendedName>
        <fullName evidence="4">NADH dehydrogenase</fullName>
    </recommendedName>
</protein>
<gene>
    <name evidence="2" type="ORF">QF118_11445</name>
</gene>
<evidence type="ECO:0000256" key="1">
    <source>
        <dbReference type="SAM" id="SignalP"/>
    </source>
</evidence>
<dbReference type="PROSITE" id="PS51257">
    <property type="entry name" value="PROKAR_LIPOPROTEIN"/>
    <property type="match status" value="1"/>
</dbReference>
<dbReference type="RefSeq" id="WP_282299191.1">
    <property type="nucleotide sequence ID" value="NZ_CP124616.1"/>
</dbReference>
<keyword evidence="3" id="KW-1185">Reference proteome</keyword>
<evidence type="ECO:0000313" key="2">
    <source>
        <dbReference type="EMBL" id="WGW02558.1"/>
    </source>
</evidence>
<reference evidence="2 3" key="1">
    <citation type="submission" date="2023-05" db="EMBL/GenBank/DDBJ databases">
        <title>YMD87, complete Genome.</title>
        <authorList>
            <person name="Zhang J."/>
            <person name="Xu X."/>
        </authorList>
    </citation>
    <scope>NUCLEOTIDE SEQUENCE [LARGE SCALE GENOMIC DNA]</scope>
    <source>
        <strain evidence="2 3">YMD87</strain>
    </source>
</reference>
<feature type="signal peptide" evidence="1">
    <location>
        <begin position="1"/>
        <end position="15"/>
    </location>
</feature>